<evidence type="ECO:0000256" key="2">
    <source>
        <dbReference type="ARBA" id="ARBA00006251"/>
    </source>
</evidence>
<dbReference type="PANTHER" id="PTHR11626">
    <property type="entry name" value="FARNESYL-DIPHOSPHATE FARNESYLTRANSFERASE"/>
    <property type="match status" value="1"/>
</dbReference>
<accession>A0A4S4LY46</accession>
<dbReference type="GO" id="GO:0051996">
    <property type="term" value="F:squalene synthase [NAD(P)H] activity"/>
    <property type="evidence" value="ECO:0007669"/>
    <property type="project" value="UniProtKB-UniRule"/>
</dbReference>
<dbReference type="GO" id="GO:0006696">
    <property type="term" value="P:ergosterol biosynthetic process"/>
    <property type="evidence" value="ECO:0007669"/>
    <property type="project" value="TreeGrafter"/>
</dbReference>
<reference evidence="6 7" key="1">
    <citation type="submission" date="2019-02" db="EMBL/GenBank/DDBJ databases">
        <title>Genome sequencing of the rare red list fungi Bondarzewia mesenterica.</title>
        <authorList>
            <person name="Buettner E."/>
            <person name="Kellner H."/>
        </authorList>
    </citation>
    <scope>NUCLEOTIDE SEQUENCE [LARGE SCALE GENOMIC DNA]</scope>
    <source>
        <strain evidence="6 7">DSM 108281</strain>
    </source>
</reference>
<organism evidence="6 7">
    <name type="scientific">Bondarzewia mesenterica</name>
    <dbReference type="NCBI Taxonomy" id="1095465"/>
    <lineage>
        <taxon>Eukaryota</taxon>
        <taxon>Fungi</taxon>
        <taxon>Dikarya</taxon>
        <taxon>Basidiomycota</taxon>
        <taxon>Agaricomycotina</taxon>
        <taxon>Agaricomycetes</taxon>
        <taxon>Russulales</taxon>
        <taxon>Bondarzewiaceae</taxon>
        <taxon>Bondarzewia</taxon>
    </lineage>
</organism>
<comment type="caution">
    <text evidence="6">The sequence shown here is derived from an EMBL/GenBank/DDBJ whole genome shotgun (WGS) entry which is preliminary data.</text>
</comment>
<comment type="catalytic activity">
    <reaction evidence="5">
        <text>2 (2E,6E)-farnesyl diphosphate + NADH + H(+) = squalene + 2 diphosphate + NAD(+)</text>
        <dbReference type="Rhea" id="RHEA:32299"/>
        <dbReference type="ChEBI" id="CHEBI:15378"/>
        <dbReference type="ChEBI" id="CHEBI:15440"/>
        <dbReference type="ChEBI" id="CHEBI:33019"/>
        <dbReference type="ChEBI" id="CHEBI:57540"/>
        <dbReference type="ChEBI" id="CHEBI:57945"/>
        <dbReference type="ChEBI" id="CHEBI:175763"/>
        <dbReference type="EC" id="2.5.1.21"/>
    </reaction>
</comment>
<dbReference type="SFLD" id="SFLDS00005">
    <property type="entry name" value="Isoprenoid_Synthase_Type_I"/>
    <property type="match status" value="1"/>
</dbReference>
<dbReference type="InterPro" id="IPR019845">
    <property type="entry name" value="Squalene/phytoene_synthase_CS"/>
</dbReference>
<sequence>MGVLSMLALMLTHPNEFRSLCQYWIYHETKRDITAKREHPTSGWDRQSMRRCWELLDLTSRSFSAVIKELDGDLARTICLFYIVLRGLDTVEDDMSIPDDVKQPILRSFHEKTVTPGWNFDGSGPDEKDRVVLVEYDKVVDEVNRLEPSYREVIVDICHKMENGMADFTHRAATAGSIYLDTVADYDLYCHYVAGLVGEGLSRIWSASGKEASWLADQLELSNSMGLLLQKTNIIRDFREDADQRRFFWPREVWGRAEYGNGVPCADVTALYAPGNEERAQWVQSGMVLDALRHATDSLDYLRLLKNQTVFNFCAIPASMAMATLSLCFMNPEMFHRHIKIRKAEAARLIMRSTNPRDVAYMFRDYARAIHAKASPADPNFLRISVACSKIEQWAEHQFPSFVRLAPAGQDLELDPSDVRTRILKLEQERADTEKLAVAATSPATQQQQQQQGGMPLDLLAFFVGAVILIIGLSVAIVLTVLKIWG</sequence>
<keyword evidence="5" id="KW-0812">Transmembrane</keyword>
<comment type="similarity">
    <text evidence="2 5">Belongs to the phytoene/squalene synthase family.</text>
</comment>
<dbReference type="FunFam" id="1.10.600.10:FF:000023">
    <property type="entry name" value="Squalene synthase"/>
    <property type="match status" value="1"/>
</dbReference>
<dbReference type="Pfam" id="PF00494">
    <property type="entry name" value="SQS_PSY"/>
    <property type="match status" value="1"/>
</dbReference>
<dbReference type="GO" id="GO:0045338">
    <property type="term" value="P:farnesyl diphosphate metabolic process"/>
    <property type="evidence" value="ECO:0007669"/>
    <property type="project" value="InterPro"/>
</dbReference>
<comment type="cofactor">
    <cofactor evidence="1 5">
        <name>Mg(2+)</name>
        <dbReference type="ChEBI" id="CHEBI:18420"/>
    </cofactor>
</comment>
<name>A0A4S4LY46_9AGAM</name>
<dbReference type="PANTHER" id="PTHR11626:SF2">
    <property type="entry name" value="SQUALENE SYNTHASE"/>
    <property type="match status" value="1"/>
</dbReference>
<dbReference type="EC" id="2.5.1.21" evidence="3 5"/>
<dbReference type="EMBL" id="SGPL01000140">
    <property type="protein sequence ID" value="THH16848.1"/>
    <property type="molecule type" value="Genomic_DNA"/>
</dbReference>
<dbReference type="AlphaFoldDB" id="A0A4S4LY46"/>
<feature type="transmembrane region" description="Helical" evidence="5">
    <location>
        <begin position="459"/>
        <end position="485"/>
    </location>
</feature>
<dbReference type="Gene3D" id="1.10.600.10">
    <property type="entry name" value="Farnesyl Diphosphate Synthase"/>
    <property type="match status" value="1"/>
</dbReference>
<evidence type="ECO:0000256" key="1">
    <source>
        <dbReference type="ARBA" id="ARBA00001946"/>
    </source>
</evidence>
<dbReference type="SUPFAM" id="SSF48576">
    <property type="entry name" value="Terpenoid synthases"/>
    <property type="match status" value="1"/>
</dbReference>
<dbReference type="Proteomes" id="UP000310158">
    <property type="component" value="Unassembled WGS sequence"/>
</dbReference>
<comment type="function">
    <text evidence="5">Catalyzes the condensation of 2 farnesyl pyrophosphate (FPP) moieties to form squalene.</text>
</comment>
<dbReference type="PROSITE" id="PS01045">
    <property type="entry name" value="SQUALEN_PHYTOEN_SYN_2"/>
    <property type="match status" value="1"/>
</dbReference>
<evidence type="ECO:0000313" key="7">
    <source>
        <dbReference type="Proteomes" id="UP000310158"/>
    </source>
</evidence>
<keyword evidence="4 5" id="KW-0808">Transferase</keyword>
<dbReference type="InterPro" id="IPR033904">
    <property type="entry name" value="Trans_IPPS_HH"/>
</dbReference>
<dbReference type="UniPathway" id="UPA00767">
    <property type="reaction ID" value="UER00751"/>
</dbReference>
<dbReference type="InterPro" id="IPR008949">
    <property type="entry name" value="Isoprenoid_synthase_dom_sf"/>
</dbReference>
<proteinExistence type="inferred from homology"/>
<dbReference type="OrthoDB" id="431150at2759"/>
<keyword evidence="7" id="KW-1185">Reference proteome</keyword>
<gene>
    <name evidence="6" type="ORF">EW146_g3856</name>
</gene>
<evidence type="ECO:0000256" key="3">
    <source>
        <dbReference type="ARBA" id="ARBA00012373"/>
    </source>
</evidence>
<comment type="pathway">
    <text evidence="5">Terpene metabolism; lanosterol biosynthesis; lanosterol from farnesyl diphosphate: step 1/3.</text>
</comment>
<protein>
    <recommendedName>
        <fullName evidence="3 5">Squalene synthase</fullName>
        <shortName evidence="5">SQS</shortName>
        <shortName evidence="5">SS</shortName>
        <ecNumber evidence="3 5">2.5.1.21</ecNumber>
    </recommendedName>
</protein>
<comment type="catalytic activity">
    <reaction evidence="5">
        <text>2 (2E,6E)-farnesyl diphosphate + NADPH + H(+) = squalene + 2 diphosphate + NADP(+)</text>
        <dbReference type="Rhea" id="RHEA:32295"/>
        <dbReference type="ChEBI" id="CHEBI:15378"/>
        <dbReference type="ChEBI" id="CHEBI:15440"/>
        <dbReference type="ChEBI" id="CHEBI:33019"/>
        <dbReference type="ChEBI" id="CHEBI:57783"/>
        <dbReference type="ChEBI" id="CHEBI:58349"/>
        <dbReference type="ChEBI" id="CHEBI:175763"/>
        <dbReference type="EC" id="2.5.1.21"/>
    </reaction>
</comment>
<evidence type="ECO:0000313" key="6">
    <source>
        <dbReference type="EMBL" id="THH16848.1"/>
    </source>
</evidence>
<dbReference type="InterPro" id="IPR002060">
    <property type="entry name" value="Squ/phyt_synthse"/>
</dbReference>
<dbReference type="GO" id="GO:0055056">
    <property type="term" value="F:D-glucose transmembrane transporter activity"/>
    <property type="evidence" value="ECO:0007669"/>
    <property type="project" value="UniProtKB-UniRule"/>
</dbReference>
<dbReference type="InterPro" id="IPR044844">
    <property type="entry name" value="Trans_IPPS_euk-type"/>
</dbReference>
<keyword evidence="5" id="KW-1133">Transmembrane helix</keyword>
<dbReference type="InterPro" id="IPR006449">
    <property type="entry name" value="Squal_synth-like"/>
</dbReference>
<dbReference type="CDD" id="cd00683">
    <property type="entry name" value="Trans_IPPS_HH"/>
    <property type="match status" value="1"/>
</dbReference>
<evidence type="ECO:0000256" key="5">
    <source>
        <dbReference type="RuleBase" id="RU368088"/>
    </source>
</evidence>
<keyword evidence="5" id="KW-0472">Membrane</keyword>
<dbReference type="SFLD" id="SFLDG01018">
    <property type="entry name" value="Squalene/Phytoene_Synthase_Lik"/>
    <property type="match status" value="1"/>
</dbReference>
<dbReference type="PROSITE" id="PS01044">
    <property type="entry name" value="SQUALEN_PHYTOEN_SYN_1"/>
    <property type="match status" value="1"/>
</dbReference>
<dbReference type="GO" id="GO:0005789">
    <property type="term" value="C:endoplasmic reticulum membrane"/>
    <property type="evidence" value="ECO:0007669"/>
    <property type="project" value="TreeGrafter"/>
</dbReference>
<dbReference type="NCBIfam" id="TIGR01559">
    <property type="entry name" value="squal_synth"/>
    <property type="match status" value="1"/>
</dbReference>
<evidence type="ECO:0000256" key="4">
    <source>
        <dbReference type="ARBA" id="ARBA00022679"/>
    </source>
</evidence>